<comment type="caution">
    <text evidence="4">The sequence shown here is derived from an EMBL/GenBank/DDBJ whole genome shotgun (WGS) entry which is preliminary data.</text>
</comment>
<keyword evidence="2" id="KW-1133">Transmembrane helix</keyword>
<proteinExistence type="predicted"/>
<dbReference type="InterPro" id="IPR005804">
    <property type="entry name" value="FA_desaturase_dom"/>
</dbReference>
<dbReference type="RefSeq" id="WP_200342698.1">
    <property type="nucleotide sequence ID" value="NZ_NRRL01000088.1"/>
</dbReference>
<dbReference type="Proteomes" id="UP001296873">
    <property type="component" value="Unassembled WGS sequence"/>
</dbReference>
<feature type="transmembrane region" description="Helical" evidence="2">
    <location>
        <begin position="165"/>
        <end position="181"/>
    </location>
</feature>
<feature type="domain" description="Fatty acid desaturase" evidence="3">
    <location>
        <begin position="34"/>
        <end position="272"/>
    </location>
</feature>
<evidence type="ECO:0000256" key="2">
    <source>
        <dbReference type="SAM" id="Phobius"/>
    </source>
</evidence>
<name>A0ABS1DIN1_9PROT</name>
<evidence type="ECO:0000313" key="4">
    <source>
        <dbReference type="EMBL" id="MBK1670336.1"/>
    </source>
</evidence>
<feature type="transmembrane region" description="Helical" evidence="2">
    <location>
        <begin position="12"/>
        <end position="37"/>
    </location>
</feature>
<evidence type="ECO:0000256" key="1">
    <source>
        <dbReference type="SAM" id="MobiDB-lite"/>
    </source>
</evidence>
<gene>
    <name evidence="4" type="ORF">CKO28_20135</name>
</gene>
<evidence type="ECO:0000259" key="3">
    <source>
        <dbReference type="Pfam" id="PF00487"/>
    </source>
</evidence>
<feature type="region of interest" description="Disordered" evidence="1">
    <location>
        <begin position="296"/>
        <end position="319"/>
    </location>
</feature>
<organism evidence="4 5">
    <name type="scientific">Rhodovibrio sodomensis</name>
    <dbReference type="NCBI Taxonomy" id="1088"/>
    <lineage>
        <taxon>Bacteria</taxon>
        <taxon>Pseudomonadati</taxon>
        <taxon>Pseudomonadota</taxon>
        <taxon>Alphaproteobacteria</taxon>
        <taxon>Rhodospirillales</taxon>
        <taxon>Rhodovibrionaceae</taxon>
        <taxon>Rhodovibrio</taxon>
    </lineage>
</organism>
<evidence type="ECO:0000313" key="5">
    <source>
        <dbReference type="Proteomes" id="UP001296873"/>
    </source>
</evidence>
<keyword evidence="2" id="KW-0472">Membrane</keyword>
<accession>A0ABS1DIN1</accession>
<reference evidence="4 5" key="1">
    <citation type="journal article" date="2020" name="Microorganisms">
        <title>Osmotic Adaptation and Compatible Solute Biosynthesis of Phototrophic Bacteria as Revealed from Genome Analyses.</title>
        <authorList>
            <person name="Imhoff J.F."/>
            <person name="Rahn T."/>
            <person name="Kunzel S."/>
            <person name="Keller A."/>
            <person name="Neulinger S.C."/>
        </authorList>
    </citation>
    <scope>NUCLEOTIDE SEQUENCE [LARGE SCALE GENOMIC DNA]</scope>
    <source>
        <strain evidence="4 5">DSM 9895</strain>
    </source>
</reference>
<protein>
    <recommendedName>
        <fullName evidence="3">Fatty acid desaturase domain-containing protein</fullName>
    </recommendedName>
</protein>
<keyword evidence="2" id="KW-0812">Transmembrane</keyword>
<feature type="transmembrane region" description="Helical" evidence="2">
    <location>
        <begin position="65"/>
        <end position="84"/>
    </location>
</feature>
<dbReference type="EMBL" id="NRRL01000088">
    <property type="protein sequence ID" value="MBK1670336.1"/>
    <property type="molecule type" value="Genomic_DNA"/>
</dbReference>
<feature type="transmembrane region" description="Helical" evidence="2">
    <location>
        <begin position="187"/>
        <end position="204"/>
    </location>
</feature>
<sequence>MSSKRPAAWPTLAVAAAVYGGFLLLTWFHAAVPWWLLAVPGGYLSAWQASLQHETVHGHPFRKRWANWLLGLPGFLLWLPWGVYRDSHLRHHRDSRLTDPLEDPESFYVTPALWARLGRVRRAWLWALNTLAGRMVLGPPRTVAVFLRDEARRLAAGDRRRRRHWLWHLPGFGLVGGWVFWVCSMPVWLYLAAFVYPGTALMLLRSFLEHQAAEAVGDRTAVVEAGPLISLLYLNNNLHAVHHTDPRLPWYALPRAYRRGRADILAGNGGYRYAGYLKIAAVYLFRAKEPPVHPLPAGPGLDAGSDVPAPHQSGAQLAG</sequence>
<dbReference type="Pfam" id="PF00487">
    <property type="entry name" value="FA_desaturase"/>
    <property type="match status" value="1"/>
</dbReference>
<keyword evidence="5" id="KW-1185">Reference proteome</keyword>